<keyword evidence="3" id="KW-1185">Reference proteome</keyword>
<feature type="region of interest" description="Disordered" evidence="1">
    <location>
        <begin position="1024"/>
        <end position="1060"/>
    </location>
</feature>
<proteinExistence type="predicted"/>
<feature type="compositionally biased region" description="Basic and acidic residues" evidence="1">
    <location>
        <begin position="1980"/>
        <end position="1989"/>
    </location>
</feature>
<feature type="region of interest" description="Disordered" evidence="1">
    <location>
        <begin position="438"/>
        <end position="471"/>
    </location>
</feature>
<sequence>MGYYYLPPDTLHVGRLSRSSKGRHSPACRSGGSPARLGEPGQRVRQGQELRCGGDSAGLASGLSVGQTLSGDTEKDRRESQAKIAANVLILMNKTLKIECFVKSDIFSFTILSDDQGGADLIQGSIKGISSYLSFDSTESVYQGKINLYRALLYSSLTNKPLLLTVSEYDPVISEISEIYSGLDKRQLVAVHSSHQSDSCRDPEHSNNYMDLSSFDNDHAFEDAVEDYDSTLDVFFSYKGGSPEEDLLDISIVSSPVEFYWDKPTITSLIDCIKSYQLEVSRIAKFHLETMSRIYCLNKFYFSCIEAGLVTEPEITSIYGNTFRLCDRDHYDKLQLLMNLRDFLVLSKREEQSQSQTQTQNLDLDQELRFIMDNLQSQNGWIHCMILMPPRFSFVHIQRVYLVLSDLYFSSQSSCDDEEDLLDSLSGSHLSPTLNRISLSKSRRQSSVSEETGPDGRLPDRRLEAPSVTSQTRQSSVSCSFVDVDVERERYYQDWMASGLFSPDLDESGFSIGSDRIGLPEFSFNIDGLVGEDGVVSETGSQSRGGGGGRRRRRSPRVRLTHIIKGGSLSMIKDEKIYITAGVNNICICVDIFGTGDKAIKISVDNCSLTINGKCILTRHSGPGSQSLGSDRPLLLMYINLYSSPPAASRGEERGSGDVGPTGSRDELNVAFKCYMDSICYILYSKDVLEFVEYINDGILDTLISRSYKAAKDITAKKVFLYYLSIGNSVIKLPEDHPSSKVAQILQSHLGDGIPDDLEGIESYINPMDVFDETLKRYKDALQDLLQELYVESRGRVAGGEEEEASVRSLGAGRTASPPGSSSTDHTEISSYILSRINNRESLILLEKSISDYPRFRSILYDVELFDGTQSYCEIKTRNIKVYNKLAGSLDFMKDFYGGRRRPRHADREALGSMSQRIWTTILIIKQGVLDIVEREGGSEAIQGRVLPDLNALVEFGTARSFPGIRIGRILCDLETLDCSSEDCEEVSLLNADVSPLELSLSRQQLTFVLSVIAENLLNQDSKRRDSISEGTGIDRSSDESSGEIRLETDGDTERMSVGSGKRKSMLVNVRVPRLSLETSFSHVSFTERGPASASLPLLLVKLTDCEIRSRVLSAGDERLTSIQITSKKYQFDDIRLTSNLRFRRIVHGFTLGRVLCNETLSWDGRSPDMQSAVAAINRDLEQERCSIQFVCQISNKYGSHILLKAFNPRVFFGFNCIIDFYYYLSHSWRSSAFSKVVVGEDLRDPSKIQGGPLPGPGDADRESGENDPGLSRSDLKASESSTSRLFRSNKENVIQEFESILARINRSSFFKFEFKLEIENGIFGFTSHPQKRVGLQEDPGRGDGLILIWETDIDCSITTYRGETMIRNLNLLNSLVYFTEIQRQGLGTDEQEGPGSFSSSLLRPILERDGGTAYSPMSFEIPRISVDSKKIIIAESFNILTSGRYLSNIRDIPEIYSTLISLSELIFLVDVDRLSISISPDLLSILLEIARNLFSDGPTISPLYTSTLKSDSGPEKDGCDLIKQESEDDLEGGRPGIRTLGPPPIRRIYDLRVRLDNLSIRLVGDDSSVSERASLRQMSGNRDHPYYRCGYLPVLNFEISIPEWRIEIIPIKTNHTVKDASVKISILDINNRLWEPVLEKCVFSVYYFYDHLILYDPYVKPFKKSHRKYLHSTFSQTVLVNIKPSILGALKSYYSYYCGRGDDLDSAPSRSRADPDLPRPVGRVPAIIELESLSRPASIVSADLTGGSSIKYLNLTGFPYYCFSLKGDKLQESDGEFCLGRLFMLAPCCELEEIRLGPGQSQDASISLKYVNNCSSQIPLLRVSLPDELLCVFSAPMDMDVLRLKREFRTLDIEFIIRVLVVYRSYNLAQNVLKHYRDLSNHDDICNRALGPLPNGLFFTHFQDNLVSSACIDTIIPFHNLYYLKGKISKDSETYSRLFSDLKLDSLALRPDGADEEPCVEGEENDEDEEDEGGGGGGGRDEIGREGLESLGSRDQTQAQAQAKIQIQTDGMPPSSLKSKSLSESISRSLSKSSMRSFQSGIRRSLLKKAGFGGFARRSRSKKTGLDASYLYRSILGEVVPISSSEKLFCLISSHRIVNRTGIPLEICFLNENNVPIQLFDVSKVSVGRDLADLILDQEVPNNQSKYRSNLGLDKDSRESRKLRENSEYQTDQRLGYNEARSIPLWLNNTDIINTILSSMSQIYNSENDVSDILQSSPDQLLERRPKQKRFYYSYFLPNDHMMSVPQIALLNGYCKIIFRPCIIGLLEIYNIHCQYNNDNDIDQMLFDKEIFNKYSRLMSRYNDENIFNDEFHQITYELLKIFKTSSGEFILDLYYTFWNNLISRFTDPSTDLMDLSYLQSRGWTHSPLEQPEVRGLPEGECNILPVPHPKVPVDVSRELHHPEHPPVPQLLPIKLVPSHHGRQDQVSEPEPATQVLLRPVQTPADAPLQCIPALQ</sequence>
<evidence type="ECO:0000256" key="1">
    <source>
        <dbReference type="SAM" id="MobiDB-lite"/>
    </source>
</evidence>
<reference evidence="2" key="1">
    <citation type="submission" date="2022-10" db="EMBL/GenBank/DDBJ databases">
        <title>Adaptive evolution leads to modifications in subtelomeric GC content in a zoonotic Cryptosporidium species.</title>
        <authorList>
            <person name="Li J."/>
            <person name="Feng Y."/>
            <person name="Xiao L."/>
        </authorList>
    </citation>
    <scope>NUCLEOTIDE SEQUENCE</scope>
    <source>
        <strain evidence="2">25894</strain>
    </source>
</reference>
<comment type="caution">
    <text evidence="2">The sequence shown here is derived from an EMBL/GenBank/DDBJ whole genome shotgun (WGS) entry which is preliminary data.</text>
</comment>
<feature type="region of interest" description="Disordered" evidence="1">
    <location>
        <begin position="800"/>
        <end position="827"/>
    </location>
</feature>
<dbReference type="Proteomes" id="UP001071777">
    <property type="component" value="Unassembled WGS sequence"/>
</dbReference>
<feature type="region of interest" description="Disordered" evidence="1">
    <location>
        <begin position="535"/>
        <end position="555"/>
    </location>
</feature>
<feature type="region of interest" description="Disordered" evidence="1">
    <location>
        <begin position="2147"/>
        <end position="2170"/>
    </location>
</feature>
<feature type="compositionally biased region" description="Basic and acidic residues" evidence="1">
    <location>
        <begin position="1036"/>
        <end position="1055"/>
    </location>
</feature>
<protein>
    <submittedName>
        <fullName evidence="2">Uncharacterized protein</fullName>
    </submittedName>
</protein>
<feature type="compositionally biased region" description="Low complexity" evidence="1">
    <location>
        <begin position="1997"/>
        <end position="2025"/>
    </location>
</feature>
<feature type="region of interest" description="Disordered" evidence="1">
    <location>
        <begin position="15"/>
        <end position="43"/>
    </location>
</feature>
<feature type="compositionally biased region" description="Low complexity" evidence="1">
    <location>
        <begin position="438"/>
        <end position="449"/>
    </location>
</feature>
<dbReference type="EMBL" id="JAPCXB010000047">
    <property type="protein sequence ID" value="KAJ1612301.1"/>
    <property type="molecule type" value="Genomic_DNA"/>
</dbReference>
<feature type="compositionally biased region" description="Polar residues" evidence="1">
    <location>
        <begin position="818"/>
        <end position="827"/>
    </location>
</feature>
<feature type="compositionally biased region" description="Basic and acidic residues" evidence="1">
    <location>
        <begin position="2154"/>
        <end position="2168"/>
    </location>
</feature>
<evidence type="ECO:0000313" key="2">
    <source>
        <dbReference type="EMBL" id="KAJ1612301.1"/>
    </source>
</evidence>
<accession>A0ABQ8P8G9</accession>
<organism evidence="2 3">
    <name type="scientific">Cryptosporidium canis</name>
    <dbReference type="NCBI Taxonomy" id="195482"/>
    <lineage>
        <taxon>Eukaryota</taxon>
        <taxon>Sar</taxon>
        <taxon>Alveolata</taxon>
        <taxon>Apicomplexa</taxon>
        <taxon>Conoidasida</taxon>
        <taxon>Coccidia</taxon>
        <taxon>Eucoccidiorida</taxon>
        <taxon>Eimeriorina</taxon>
        <taxon>Cryptosporidiidae</taxon>
        <taxon>Cryptosporidium</taxon>
    </lineage>
</organism>
<feature type="region of interest" description="Disordered" evidence="1">
    <location>
        <begin position="1953"/>
        <end position="2025"/>
    </location>
</feature>
<gene>
    <name evidence="2" type="ORF">OJ252_1286</name>
</gene>
<evidence type="ECO:0000313" key="3">
    <source>
        <dbReference type="Proteomes" id="UP001071777"/>
    </source>
</evidence>
<name>A0ABQ8P8G9_9CRYT</name>
<feature type="region of interest" description="Disordered" evidence="1">
    <location>
        <begin position="1246"/>
        <end position="1284"/>
    </location>
</feature>
<feature type="compositionally biased region" description="Acidic residues" evidence="1">
    <location>
        <begin position="1955"/>
        <end position="1974"/>
    </location>
</feature>